<gene>
    <name evidence="2" type="ORF">LSAT_V11C200075170</name>
</gene>
<protein>
    <submittedName>
        <fullName evidence="2">Uncharacterized protein</fullName>
    </submittedName>
</protein>
<dbReference type="AlphaFoldDB" id="A0A9R1WHA0"/>
<evidence type="ECO:0000313" key="3">
    <source>
        <dbReference type="Proteomes" id="UP000235145"/>
    </source>
</evidence>
<evidence type="ECO:0000313" key="2">
    <source>
        <dbReference type="EMBL" id="KAJ0222158.1"/>
    </source>
</evidence>
<accession>A0A9R1WHA0</accession>
<sequence>MLGTRTRTSRSHEGGWSRYRPKTINDYKTKKKARELPNFEQMQEKLETRRGCLITTLMTRSKIKQLVPMVIVVLKQHKITDIVEDTNFSGGRQPVLDRRHP</sequence>
<organism evidence="2 3">
    <name type="scientific">Lactuca sativa</name>
    <name type="common">Garden lettuce</name>
    <dbReference type="NCBI Taxonomy" id="4236"/>
    <lineage>
        <taxon>Eukaryota</taxon>
        <taxon>Viridiplantae</taxon>
        <taxon>Streptophyta</taxon>
        <taxon>Embryophyta</taxon>
        <taxon>Tracheophyta</taxon>
        <taxon>Spermatophyta</taxon>
        <taxon>Magnoliopsida</taxon>
        <taxon>eudicotyledons</taxon>
        <taxon>Gunneridae</taxon>
        <taxon>Pentapetalae</taxon>
        <taxon>asterids</taxon>
        <taxon>campanulids</taxon>
        <taxon>Asterales</taxon>
        <taxon>Asteraceae</taxon>
        <taxon>Cichorioideae</taxon>
        <taxon>Cichorieae</taxon>
        <taxon>Lactucinae</taxon>
        <taxon>Lactuca</taxon>
    </lineage>
</organism>
<feature type="region of interest" description="Disordered" evidence="1">
    <location>
        <begin position="1"/>
        <end position="40"/>
    </location>
</feature>
<proteinExistence type="predicted"/>
<feature type="compositionally biased region" description="Basic and acidic residues" evidence="1">
    <location>
        <begin position="23"/>
        <end position="40"/>
    </location>
</feature>
<evidence type="ECO:0000256" key="1">
    <source>
        <dbReference type="SAM" id="MobiDB-lite"/>
    </source>
</evidence>
<name>A0A9R1WHA0_LACSA</name>
<dbReference type="EMBL" id="NBSK02000002">
    <property type="protein sequence ID" value="KAJ0222158.1"/>
    <property type="molecule type" value="Genomic_DNA"/>
</dbReference>
<reference evidence="2 3" key="1">
    <citation type="journal article" date="2017" name="Nat. Commun.">
        <title>Genome assembly with in vitro proximity ligation data and whole-genome triplication in lettuce.</title>
        <authorList>
            <person name="Reyes-Chin-Wo S."/>
            <person name="Wang Z."/>
            <person name="Yang X."/>
            <person name="Kozik A."/>
            <person name="Arikit S."/>
            <person name="Song C."/>
            <person name="Xia L."/>
            <person name="Froenicke L."/>
            <person name="Lavelle D.O."/>
            <person name="Truco M.J."/>
            <person name="Xia R."/>
            <person name="Zhu S."/>
            <person name="Xu C."/>
            <person name="Xu H."/>
            <person name="Xu X."/>
            <person name="Cox K."/>
            <person name="Korf I."/>
            <person name="Meyers B.C."/>
            <person name="Michelmore R.W."/>
        </authorList>
    </citation>
    <scope>NUCLEOTIDE SEQUENCE [LARGE SCALE GENOMIC DNA]</scope>
    <source>
        <strain evidence="3">cv. Salinas</strain>
        <tissue evidence="2">Seedlings</tissue>
    </source>
</reference>
<comment type="caution">
    <text evidence="2">The sequence shown here is derived from an EMBL/GenBank/DDBJ whole genome shotgun (WGS) entry which is preliminary data.</text>
</comment>
<keyword evidence="3" id="KW-1185">Reference proteome</keyword>
<dbReference type="Proteomes" id="UP000235145">
    <property type="component" value="Unassembled WGS sequence"/>
</dbReference>